<dbReference type="InterPro" id="IPR003828">
    <property type="entry name" value="QueH"/>
</dbReference>
<keyword evidence="14" id="KW-0676">Redox-active center</keyword>
<comment type="catalytic activity">
    <reaction evidence="16">
        <text>epoxyqueuosine(34) in tRNA + AH2 = queuosine(34) in tRNA + A + H2O</text>
        <dbReference type="Rhea" id="RHEA:32159"/>
        <dbReference type="Rhea" id="RHEA-COMP:18571"/>
        <dbReference type="Rhea" id="RHEA-COMP:18582"/>
        <dbReference type="ChEBI" id="CHEBI:13193"/>
        <dbReference type="ChEBI" id="CHEBI:15377"/>
        <dbReference type="ChEBI" id="CHEBI:17499"/>
        <dbReference type="ChEBI" id="CHEBI:194431"/>
        <dbReference type="ChEBI" id="CHEBI:194443"/>
        <dbReference type="EC" id="1.17.99.6"/>
    </reaction>
</comment>
<keyword evidence="9" id="KW-0671">Queuosine biosynthesis</keyword>
<comment type="caution">
    <text evidence="17">The sequence shown here is derived from an EMBL/GenBank/DDBJ whole genome shotgun (WGS) entry which is preliminary data.</text>
</comment>
<keyword evidence="6" id="KW-0004">4Fe-4S</keyword>
<protein>
    <recommendedName>
        <fullName evidence="5">Epoxyqueuosine reductase QueH</fullName>
        <ecNumber evidence="4">1.17.99.6</ecNumber>
    </recommendedName>
    <alternativeName>
        <fullName evidence="15">Queuosine biosynthesis protein QueH</fullName>
    </alternativeName>
</protein>
<evidence type="ECO:0000256" key="11">
    <source>
        <dbReference type="ARBA" id="ARBA00023004"/>
    </source>
</evidence>
<dbReference type="Pfam" id="PF02677">
    <property type="entry name" value="QueH"/>
    <property type="match status" value="1"/>
</dbReference>
<dbReference type="PANTHER" id="PTHR36701">
    <property type="entry name" value="EPOXYQUEUOSINE REDUCTASE QUEH"/>
    <property type="match status" value="1"/>
</dbReference>
<evidence type="ECO:0000256" key="1">
    <source>
        <dbReference type="ARBA" id="ARBA00002268"/>
    </source>
</evidence>
<proteinExistence type="inferred from homology"/>
<evidence type="ECO:0000256" key="8">
    <source>
        <dbReference type="ARBA" id="ARBA00022723"/>
    </source>
</evidence>
<keyword evidence="8" id="KW-0479">Metal-binding</keyword>
<accession>A0A2M6YCR4</accession>
<evidence type="ECO:0000256" key="2">
    <source>
        <dbReference type="ARBA" id="ARBA00004691"/>
    </source>
</evidence>
<evidence type="ECO:0000313" key="18">
    <source>
        <dbReference type="Proteomes" id="UP000229896"/>
    </source>
</evidence>
<gene>
    <name evidence="17" type="ORF">COT12_00775</name>
</gene>
<keyword evidence="7" id="KW-0819">tRNA processing</keyword>
<evidence type="ECO:0000256" key="7">
    <source>
        <dbReference type="ARBA" id="ARBA00022694"/>
    </source>
</evidence>
<organism evidence="17 18">
    <name type="scientific">Candidatus Berkelbacteria bacterium CG08_land_8_20_14_0_20_39_8</name>
    <dbReference type="NCBI Taxonomy" id="1974511"/>
    <lineage>
        <taxon>Bacteria</taxon>
        <taxon>Candidatus Berkelbacteria</taxon>
    </lineage>
</organism>
<comment type="function">
    <text evidence="1">Catalyzes the conversion of epoxyqueuosine (oQ) to queuosine (Q), which is a hypermodified base found in the wobble positions of tRNA(Asp), tRNA(Asn), tRNA(His) and tRNA(Tyr).</text>
</comment>
<dbReference type="AlphaFoldDB" id="A0A2M6YCR4"/>
<evidence type="ECO:0000256" key="6">
    <source>
        <dbReference type="ARBA" id="ARBA00022485"/>
    </source>
</evidence>
<keyword evidence="13" id="KW-1015">Disulfide bond</keyword>
<dbReference type="GO" id="GO:0051539">
    <property type="term" value="F:4 iron, 4 sulfur cluster binding"/>
    <property type="evidence" value="ECO:0007669"/>
    <property type="project" value="UniProtKB-KW"/>
</dbReference>
<evidence type="ECO:0000256" key="10">
    <source>
        <dbReference type="ARBA" id="ARBA00023002"/>
    </source>
</evidence>
<evidence type="ECO:0000313" key="17">
    <source>
        <dbReference type="EMBL" id="PIU24487.1"/>
    </source>
</evidence>
<dbReference type="Proteomes" id="UP000229896">
    <property type="component" value="Unassembled WGS sequence"/>
</dbReference>
<sequence length="190" mass="23091">MKKLLLHTCCVSCLSYVHKKMAEKDFLPVVFYYNPSIQGKTEYLNRLKDVEEYCQNNQLEIIIPEYNEEEFFRPIKLWQDPKSLKYINDKNRFRRKRCEFCYELKIGKTAEQAKKKRLKYFSTTLLTSPYQDHEFIDYIASQIAKEDNLEFIYDDFRKGYWQGRNYSRSHRYMIPSHCGCTFSINERMLE</sequence>
<evidence type="ECO:0000256" key="4">
    <source>
        <dbReference type="ARBA" id="ARBA00012622"/>
    </source>
</evidence>
<evidence type="ECO:0000256" key="15">
    <source>
        <dbReference type="ARBA" id="ARBA00031446"/>
    </source>
</evidence>
<comment type="similarity">
    <text evidence="3">Belongs to the QueH family.</text>
</comment>
<dbReference type="GO" id="GO:0046872">
    <property type="term" value="F:metal ion binding"/>
    <property type="evidence" value="ECO:0007669"/>
    <property type="project" value="UniProtKB-KW"/>
</dbReference>
<name>A0A2M6YCR4_9BACT</name>
<dbReference type="EMBL" id="PEXI01000028">
    <property type="protein sequence ID" value="PIU24487.1"/>
    <property type="molecule type" value="Genomic_DNA"/>
</dbReference>
<keyword evidence="12" id="KW-0411">Iron-sulfur</keyword>
<evidence type="ECO:0000256" key="5">
    <source>
        <dbReference type="ARBA" id="ARBA00016895"/>
    </source>
</evidence>
<dbReference type="PANTHER" id="PTHR36701:SF1">
    <property type="entry name" value="EPOXYQUEUOSINE REDUCTASE QUEH"/>
    <property type="match status" value="1"/>
</dbReference>
<comment type="pathway">
    <text evidence="2">tRNA modification; tRNA-queuosine biosynthesis.</text>
</comment>
<evidence type="ECO:0000256" key="16">
    <source>
        <dbReference type="ARBA" id="ARBA00047415"/>
    </source>
</evidence>
<evidence type="ECO:0000256" key="9">
    <source>
        <dbReference type="ARBA" id="ARBA00022785"/>
    </source>
</evidence>
<evidence type="ECO:0000256" key="12">
    <source>
        <dbReference type="ARBA" id="ARBA00023014"/>
    </source>
</evidence>
<keyword evidence="11" id="KW-0408">Iron</keyword>
<dbReference type="EC" id="1.17.99.6" evidence="4"/>
<evidence type="ECO:0000256" key="13">
    <source>
        <dbReference type="ARBA" id="ARBA00023157"/>
    </source>
</evidence>
<evidence type="ECO:0000256" key="3">
    <source>
        <dbReference type="ARBA" id="ARBA00008207"/>
    </source>
</evidence>
<reference evidence="18" key="1">
    <citation type="submission" date="2017-09" db="EMBL/GenBank/DDBJ databases">
        <title>Depth-based differentiation of microbial function through sediment-hosted aquifers and enrichment of novel symbionts in the deep terrestrial subsurface.</title>
        <authorList>
            <person name="Probst A.J."/>
            <person name="Ladd B."/>
            <person name="Jarett J.K."/>
            <person name="Geller-Mcgrath D.E."/>
            <person name="Sieber C.M.K."/>
            <person name="Emerson J.B."/>
            <person name="Anantharaman K."/>
            <person name="Thomas B.C."/>
            <person name="Malmstrom R."/>
            <person name="Stieglmeier M."/>
            <person name="Klingl A."/>
            <person name="Woyke T."/>
            <person name="Ryan C.M."/>
            <person name="Banfield J.F."/>
        </authorList>
    </citation>
    <scope>NUCLEOTIDE SEQUENCE [LARGE SCALE GENOMIC DNA]</scope>
</reference>
<dbReference type="UniPathway" id="UPA00392"/>
<evidence type="ECO:0000256" key="14">
    <source>
        <dbReference type="ARBA" id="ARBA00023284"/>
    </source>
</evidence>
<dbReference type="GO" id="GO:0008616">
    <property type="term" value="P:tRNA queuosine(34) biosynthetic process"/>
    <property type="evidence" value="ECO:0007669"/>
    <property type="project" value="UniProtKB-UniPathway"/>
</dbReference>
<dbReference type="GO" id="GO:0052693">
    <property type="term" value="F:epoxyqueuosine reductase activity"/>
    <property type="evidence" value="ECO:0007669"/>
    <property type="project" value="UniProtKB-EC"/>
</dbReference>
<keyword evidence="10" id="KW-0560">Oxidoreductase</keyword>